<dbReference type="EnsemblPlants" id="evm.model.08.1272">
    <property type="protein sequence ID" value="cds.evm.model.08.1272"/>
    <property type="gene ID" value="evm.TU.08.1272"/>
</dbReference>
<dbReference type="Gramene" id="evm.model.08.1272">
    <property type="protein sequence ID" value="cds.evm.model.08.1272"/>
    <property type="gene ID" value="evm.TU.08.1272"/>
</dbReference>
<reference evidence="1" key="2">
    <citation type="submission" date="2021-03" db="UniProtKB">
        <authorList>
            <consortium name="EnsemblPlants"/>
        </authorList>
    </citation>
    <scope>IDENTIFICATION</scope>
</reference>
<reference evidence="1" key="1">
    <citation type="submission" date="2018-11" db="EMBL/GenBank/DDBJ databases">
        <authorList>
            <person name="Grassa J C."/>
        </authorList>
    </citation>
    <scope>NUCLEOTIDE SEQUENCE [LARGE SCALE GENOMIC DNA]</scope>
</reference>
<accession>A0A803Q858</accession>
<dbReference type="AlphaFoldDB" id="A0A803Q858"/>
<organism evidence="1 2">
    <name type="scientific">Cannabis sativa</name>
    <name type="common">Hemp</name>
    <name type="synonym">Marijuana</name>
    <dbReference type="NCBI Taxonomy" id="3483"/>
    <lineage>
        <taxon>Eukaryota</taxon>
        <taxon>Viridiplantae</taxon>
        <taxon>Streptophyta</taxon>
        <taxon>Embryophyta</taxon>
        <taxon>Tracheophyta</taxon>
        <taxon>Spermatophyta</taxon>
        <taxon>Magnoliopsida</taxon>
        <taxon>eudicotyledons</taxon>
        <taxon>Gunneridae</taxon>
        <taxon>Pentapetalae</taxon>
        <taxon>rosids</taxon>
        <taxon>fabids</taxon>
        <taxon>Rosales</taxon>
        <taxon>Cannabaceae</taxon>
        <taxon>Cannabis</taxon>
    </lineage>
</organism>
<name>A0A803Q858_CANSA</name>
<sequence length="256" mass="29934">MQAPCRTNATPPKNADAANVYTDRILHERIGEISTDLIHWFTGYNGFASKLLMFYIQLHRLTPISWENMDANIVSPWPKHVVKYFHQKTDGKLVSIDPCLFTYSSFTTVFNFAVFQERDHVEYFRNIPIYYENHPIQQYYFTVTPDIFNYALFFRSLYLRIFGILGIEPPDSYSNVCEGDVFRLAMKFTVKTKGEDHKIVTPKIPPKKWFLMSGQVKARDEEDATEINSEEEEAPDDFKKFVSSIYEVSVFGSYYQ</sequence>
<dbReference type="Proteomes" id="UP000596661">
    <property type="component" value="Chromosome 8"/>
</dbReference>
<proteinExistence type="predicted"/>
<evidence type="ECO:0000313" key="2">
    <source>
        <dbReference type="Proteomes" id="UP000596661"/>
    </source>
</evidence>
<protein>
    <submittedName>
        <fullName evidence="1">Uncharacterized protein</fullName>
    </submittedName>
</protein>
<dbReference type="EMBL" id="UZAU01000706">
    <property type="status" value="NOT_ANNOTATED_CDS"/>
    <property type="molecule type" value="Genomic_DNA"/>
</dbReference>
<keyword evidence="2" id="KW-1185">Reference proteome</keyword>
<evidence type="ECO:0000313" key="1">
    <source>
        <dbReference type="EnsemblPlants" id="cds.evm.model.08.1272"/>
    </source>
</evidence>